<keyword evidence="8" id="KW-1185">Reference proteome</keyword>
<evidence type="ECO:0000313" key="7">
    <source>
        <dbReference type="EMBL" id="KZD22419.1"/>
    </source>
</evidence>
<dbReference type="Proteomes" id="UP000076574">
    <property type="component" value="Unassembled WGS sequence"/>
</dbReference>
<comment type="similarity">
    <text evidence="2">Belongs to the MipA/OmpV family.</text>
</comment>
<dbReference type="PANTHER" id="PTHR38776:SF1">
    <property type="entry name" value="MLTA-INTERACTING PROTEIN-RELATED"/>
    <property type="match status" value="1"/>
</dbReference>
<dbReference type="RefSeq" id="WP_068735131.1">
    <property type="nucleotide sequence ID" value="NZ_LVYV01000023.1"/>
</dbReference>
<feature type="signal peptide" evidence="6">
    <location>
        <begin position="1"/>
        <end position="22"/>
    </location>
</feature>
<keyword evidence="4" id="KW-0472">Membrane</keyword>
<name>A0A163YQ84_9BRAD</name>
<evidence type="ECO:0000313" key="8">
    <source>
        <dbReference type="Proteomes" id="UP000076574"/>
    </source>
</evidence>
<evidence type="ECO:0000256" key="1">
    <source>
        <dbReference type="ARBA" id="ARBA00004442"/>
    </source>
</evidence>
<dbReference type="Pfam" id="PF06629">
    <property type="entry name" value="MipA"/>
    <property type="match status" value="1"/>
</dbReference>
<comment type="subcellular location">
    <subcellularLocation>
        <location evidence="1">Cell outer membrane</location>
    </subcellularLocation>
</comment>
<dbReference type="InterPro" id="IPR010583">
    <property type="entry name" value="MipA"/>
</dbReference>
<evidence type="ECO:0000256" key="2">
    <source>
        <dbReference type="ARBA" id="ARBA00005722"/>
    </source>
</evidence>
<gene>
    <name evidence="7" type="ORF">A4A58_10350</name>
</gene>
<accession>A0A163YQ84</accession>
<dbReference type="PANTHER" id="PTHR38776">
    <property type="entry name" value="MLTA-INTERACTING PROTEIN-RELATED"/>
    <property type="match status" value="1"/>
</dbReference>
<evidence type="ECO:0000256" key="3">
    <source>
        <dbReference type="ARBA" id="ARBA00022729"/>
    </source>
</evidence>
<keyword evidence="5" id="KW-0998">Cell outer membrane</keyword>
<dbReference type="AlphaFoldDB" id="A0A163YQ84"/>
<comment type="caution">
    <text evidence="7">The sequence shown here is derived from an EMBL/GenBank/DDBJ whole genome shotgun (WGS) entry which is preliminary data.</text>
</comment>
<evidence type="ECO:0000256" key="5">
    <source>
        <dbReference type="ARBA" id="ARBA00023237"/>
    </source>
</evidence>
<dbReference type="STRING" id="943830.A4A58_10350"/>
<evidence type="ECO:0000256" key="6">
    <source>
        <dbReference type="SAM" id="SignalP"/>
    </source>
</evidence>
<reference evidence="7 8" key="1">
    <citation type="submission" date="2016-03" db="EMBL/GenBank/DDBJ databases">
        <title>Microsymbionts genomes from the relict species Vavilovia formosa (Stev.) Fed.</title>
        <authorList>
            <person name="Kopat V."/>
            <person name="Chirak E."/>
            <person name="Kimeklis A."/>
            <person name="Andronov E."/>
        </authorList>
    </citation>
    <scope>NUCLEOTIDE SEQUENCE [LARGE SCALE GENOMIC DNA]</scope>
    <source>
        <strain evidence="7 8">Vaf07</strain>
    </source>
</reference>
<feature type="chain" id="PRO_5007848038" description="MipA/OmpV family protein" evidence="6">
    <location>
        <begin position="23"/>
        <end position="277"/>
    </location>
</feature>
<sequence>MSLSPRLFGLIGVLACPAVAAAADPVVMLPSVPFVPSASGGWTVTVGIGGEMQPSYEGAGSSKLGPKPIISIRRAGTPARFKSMRDNASFALIDVGGFRAGPVGAYKTSRKASDHSELRGLKDVDFAVELGGFAEYYAFDWLRLRSELRRGFGGHEGIVADFSADVIVPINERMTFAAGPRYTATNAKYTSAYFSVSNVEALASGLPVYDAKGGSSSVGAGAQLRYKLDPQWEVRGYVEYDKLLGSIADSPLVKFRGSTNQVTYGVGVAYSFDVGVR</sequence>
<protein>
    <recommendedName>
        <fullName evidence="9">MipA/OmpV family protein</fullName>
    </recommendedName>
</protein>
<dbReference type="OrthoDB" id="5462484at2"/>
<evidence type="ECO:0008006" key="9">
    <source>
        <dbReference type="Google" id="ProtNLM"/>
    </source>
</evidence>
<dbReference type="GO" id="GO:0009279">
    <property type="term" value="C:cell outer membrane"/>
    <property type="evidence" value="ECO:0007669"/>
    <property type="project" value="UniProtKB-SubCell"/>
</dbReference>
<keyword evidence="3 6" id="KW-0732">Signal</keyword>
<evidence type="ECO:0000256" key="4">
    <source>
        <dbReference type="ARBA" id="ARBA00023136"/>
    </source>
</evidence>
<proteinExistence type="inferred from homology"/>
<organism evidence="7 8">
    <name type="scientific">Tardiphaga robiniae</name>
    <dbReference type="NCBI Taxonomy" id="943830"/>
    <lineage>
        <taxon>Bacteria</taxon>
        <taxon>Pseudomonadati</taxon>
        <taxon>Pseudomonadota</taxon>
        <taxon>Alphaproteobacteria</taxon>
        <taxon>Hyphomicrobiales</taxon>
        <taxon>Nitrobacteraceae</taxon>
        <taxon>Tardiphaga</taxon>
    </lineage>
</organism>
<dbReference type="EMBL" id="LVYV01000023">
    <property type="protein sequence ID" value="KZD22419.1"/>
    <property type="molecule type" value="Genomic_DNA"/>
</dbReference>